<accession>A0A0C2V7Z0</accession>
<dbReference type="PANTHER" id="PTHR43201:SF5">
    <property type="entry name" value="MEDIUM-CHAIN ACYL-COA LIGASE ACSF2, MITOCHONDRIAL"/>
    <property type="match status" value="1"/>
</dbReference>
<proteinExistence type="inferred from homology"/>
<dbReference type="InterPro" id="IPR042099">
    <property type="entry name" value="ANL_N_sf"/>
</dbReference>
<evidence type="ECO:0000256" key="2">
    <source>
        <dbReference type="ARBA" id="ARBA00022598"/>
    </source>
</evidence>
<evidence type="ECO:0000259" key="4">
    <source>
        <dbReference type="Pfam" id="PF13193"/>
    </source>
</evidence>
<dbReference type="InterPro" id="IPR045851">
    <property type="entry name" value="AMP-bd_C_sf"/>
</dbReference>
<gene>
    <name evidence="5" type="ORF">KP78_26160</name>
</gene>
<comment type="similarity">
    <text evidence="1">Belongs to the ATP-dependent AMP-binding enzyme family.</text>
</comment>
<sequence length="519" mass="58255">MNLSTMFEFAVDRHPNRIAIVEKDKRYTYKQLDKEIIKVASSLQRMGIQQHDRVMIVLKNRLENVVMYWACQKIGAVYTPINHRLSAKEVEYCVNDAEAKAVVYERTSQDAVLKATFRENPILIGLGSVDGADIFYNELIDRSVGSYNKPAIHEDDIALMLYTSGTTGRPKGVPRSQKNEYSAAVAHVIQNQYCDGESTLGTMPLYHTMGIRSLLSIALLNGKYVVLPDFDAKEALELLSSEEISSLYLVPTLYHDILSHQSFDQYDLKKLRKIGYAGASMTTSLTEKCVELLKPDVFINHFGSTEIYTFTICSNVMEKPGCAGKPGLQQSIRIVKADTDGGSLPDHQVGKGEIGEIIISLSSDEAFKGYWNRPEATQKAIREGWYFTGDLGVIDDDGDLHVVGRVDDMIISGGENIHPLEVEDVLSKHAKVSEVAVCGEADERWGQIVCAYIVPKDHSISVQELDEYCKSHPKLSNFKRPRNYVFVREIPKSPVGKILRRMLREGEYELFIDENKIVG</sequence>
<evidence type="ECO:0000313" key="6">
    <source>
        <dbReference type="Proteomes" id="UP000031938"/>
    </source>
</evidence>
<evidence type="ECO:0000256" key="1">
    <source>
        <dbReference type="ARBA" id="ARBA00006432"/>
    </source>
</evidence>
<dbReference type="EMBL" id="JXRP01000018">
    <property type="protein sequence ID" value="KIL45072.1"/>
    <property type="molecule type" value="Genomic_DNA"/>
</dbReference>
<dbReference type="Gene3D" id="3.40.50.12780">
    <property type="entry name" value="N-terminal domain of ligase-like"/>
    <property type="match status" value="1"/>
</dbReference>
<organism evidence="5 6">
    <name type="scientific">Jeotgalibacillus soli</name>
    <dbReference type="NCBI Taxonomy" id="889306"/>
    <lineage>
        <taxon>Bacteria</taxon>
        <taxon>Bacillati</taxon>
        <taxon>Bacillota</taxon>
        <taxon>Bacilli</taxon>
        <taxon>Bacillales</taxon>
        <taxon>Caryophanaceae</taxon>
        <taxon>Jeotgalibacillus</taxon>
    </lineage>
</organism>
<dbReference type="PATRIC" id="fig|889306.3.peg.2629"/>
<dbReference type="AlphaFoldDB" id="A0A0C2V7Z0"/>
<dbReference type="GO" id="GO:0006631">
    <property type="term" value="P:fatty acid metabolic process"/>
    <property type="evidence" value="ECO:0007669"/>
    <property type="project" value="TreeGrafter"/>
</dbReference>
<comment type="caution">
    <text evidence="5">The sequence shown here is derived from an EMBL/GenBank/DDBJ whole genome shotgun (WGS) entry which is preliminary data.</text>
</comment>
<keyword evidence="6" id="KW-1185">Reference proteome</keyword>
<evidence type="ECO:0000313" key="5">
    <source>
        <dbReference type="EMBL" id="KIL45072.1"/>
    </source>
</evidence>
<name>A0A0C2V7Z0_9BACL</name>
<dbReference type="GO" id="GO:0031956">
    <property type="term" value="F:medium-chain fatty acid-CoA ligase activity"/>
    <property type="evidence" value="ECO:0007669"/>
    <property type="project" value="TreeGrafter"/>
</dbReference>
<dbReference type="InterPro" id="IPR025110">
    <property type="entry name" value="AMP-bd_C"/>
</dbReference>
<evidence type="ECO:0000259" key="3">
    <source>
        <dbReference type="Pfam" id="PF00501"/>
    </source>
</evidence>
<dbReference type="SUPFAM" id="SSF56801">
    <property type="entry name" value="Acetyl-CoA synthetase-like"/>
    <property type="match status" value="1"/>
</dbReference>
<dbReference type="PANTHER" id="PTHR43201">
    <property type="entry name" value="ACYL-COA SYNTHETASE"/>
    <property type="match status" value="1"/>
</dbReference>
<reference evidence="5 6" key="1">
    <citation type="submission" date="2015-01" db="EMBL/GenBank/DDBJ databases">
        <title>Genome sequencing of Jeotgalibacillus soli.</title>
        <authorList>
            <person name="Goh K.M."/>
            <person name="Chan K.-G."/>
            <person name="Yaakop A.S."/>
            <person name="Ee R."/>
            <person name="Gan H.M."/>
            <person name="Chan C.S."/>
        </authorList>
    </citation>
    <scope>NUCLEOTIDE SEQUENCE [LARGE SCALE GENOMIC DNA]</scope>
    <source>
        <strain evidence="5 6">P9</strain>
    </source>
</reference>
<dbReference type="STRING" id="889306.KP78_26160"/>
<dbReference type="PROSITE" id="PS00455">
    <property type="entry name" value="AMP_BINDING"/>
    <property type="match status" value="1"/>
</dbReference>
<dbReference type="Proteomes" id="UP000031938">
    <property type="component" value="Unassembled WGS sequence"/>
</dbReference>
<dbReference type="Pfam" id="PF00501">
    <property type="entry name" value="AMP-binding"/>
    <property type="match status" value="1"/>
</dbReference>
<feature type="domain" description="AMP-binding enzyme C-terminal" evidence="4">
    <location>
        <begin position="421"/>
        <end position="497"/>
    </location>
</feature>
<keyword evidence="2 5" id="KW-0436">Ligase</keyword>
<dbReference type="Gene3D" id="3.30.300.30">
    <property type="match status" value="1"/>
</dbReference>
<feature type="domain" description="AMP-dependent synthetase/ligase" evidence="3">
    <location>
        <begin position="7"/>
        <end position="371"/>
    </location>
</feature>
<dbReference type="InterPro" id="IPR000873">
    <property type="entry name" value="AMP-dep_synth/lig_dom"/>
</dbReference>
<dbReference type="Pfam" id="PF13193">
    <property type="entry name" value="AMP-binding_C"/>
    <property type="match status" value="1"/>
</dbReference>
<protein>
    <submittedName>
        <fullName evidence="5">4-chlorobenzoate--CoA ligase</fullName>
    </submittedName>
</protein>
<dbReference type="OrthoDB" id="9765680at2"/>
<dbReference type="FunFam" id="3.30.300.30:FF:000008">
    <property type="entry name" value="2,3-dihydroxybenzoate-AMP ligase"/>
    <property type="match status" value="1"/>
</dbReference>
<dbReference type="RefSeq" id="WP_041089345.1">
    <property type="nucleotide sequence ID" value="NZ_JXRP01000018.1"/>
</dbReference>
<dbReference type="InterPro" id="IPR020845">
    <property type="entry name" value="AMP-binding_CS"/>
</dbReference>